<evidence type="ECO:0000313" key="2">
    <source>
        <dbReference type="EMBL" id="CAD7571768.1"/>
    </source>
</evidence>
<organism evidence="2">
    <name type="scientific">Timema californicum</name>
    <name type="common">California timema</name>
    <name type="synonym">Walking stick</name>
    <dbReference type="NCBI Taxonomy" id="61474"/>
    <lineage>
        <taxon>Eukaryota</taxon>
        <taxon>Metazoa</taxon>
        <taxon>Ecdysozoa</taxon>
        <taxon>Arthropoda</taxon>
        <taxon>Hexapoda</taxon>
        <taxon>Insecta</taxon>
        <taxon>Pterygota</taxon>
        <taxon>Neoptera</taxon>
        <taxon>Polyneoptera</taxon>
        <taxon>Phasmatodea</taxon>
        <taxon>Timematodea</taxon>
        <taxon>Timematoidea</taxon>
        <taxon>Timematidae</taxon>
        <taxon>Timema</taxon>
    </lineage>
</organism>
<gene>
    <name evidence="2" type="ORF">TCMB3V08_LOCUS4432</name>
</gene>
<dbReference type="EMBL" id="OE180689">
    <property type="protein sequence ID" value="CAD7571768.1"/>
    <property type="molecule type" value="Genomic_DNA"/>
</dbReference>
<dbReference type="AlphaFoldDB" id="A0A7R9J383"/>
<keyword evidence="1" id="KW-0175">Coiled coil</keyword>
<sequence length="350" mass="40997">MSGLTKGAKSENNEFLYSKSMEEKPILSKEYDKEAFILNYQLDYKKENIKRLTEERKNLENDFKTSCKMKEQLHNDLQNVVGTEMKHWLQYQEDCEAEEKQIALQLEEAKRRKCNLVEVAQIHLQEMEDILKNTKQMLSEKEERIEKYQTYIRFTYKQLQDEIRTLQDTIKLIASKFVDDKAFIKMCMEQSQHLLKRRTQSDVETIKIETLNLGIENLTSDKWKVVPKYGIAENIVTYDNLLSAGTVLPNYAGIPLPDPLQGRNVDKRWKRTTTDIQSGNILALKEIPLCNTYRIQVKVEPHSFLNVCKGLVTCYDLDYDLLEEERLHYELNIQAAEVKRLTHSLTTIGS</sequence>
<accession>A0A7R9J383</accession>
<evidence type="ECO:0000256" key="1">
    <source>
        <dbReference type="SAM" id="Coils"/>
    </source>
</evidence>
<proteinExistence type="predicted"/>
<reference evidence="2" key="1">
    <citation type="submission" date="2020-11" db="EMBL/GenBank/DDBJ databases">
        <authorList>
            <person name="Tran Van P."/>
        </authorList>
    </citation>
    <scope>NUCLEOTIDE SEQUENCE</scope>
</reference>
<protein>
    <submittedName>
        <fullName evidence="2">(California timema) hypothetical protein</fullName>
    </submittedName>
</protein>
<feature type="coiled-coil region" evidence="1">
    <location>
        <begin position="42"/>
        <end position="176"/>
    </location>
</feature>
<name>A0A7R9J383_TIMCA</name>